<dbReference type="InterPro" id="IPR018060">
    <property type="entry name" value="HTH_AraC"/>
</dbReference>
<dbReference type="GO" id="GO:0043565">
    <property type="term" value="F:sequence-specific DNA binding"/>
    <property type="evidence" value="ECO:0007669"/>
    <property type="project" value="InterPro"/>
</dbReference>
<comment type="caution">
    <text evidence="5">The sequence shown here is derived from an EMBL/GenBank/DDBJ whole genome shotgun (WGS) entry which is preliminary data.</text>
</comment>
<proteinExistence type="predicted"/>
<evidence type="ECO:0000259" key="4">
    <source>
        <dbReference type="PROSITE" id="PS01124"/>
    </source>
</evidence>
<keyword evidence="3" id="KW-0804">Transcription</keyword>
<evidence type="ECO:0000256" key="3">
    <source>
        <dbReference type="ARBA" id="ARBA00023163"/>
    </source>
</evidence>
<dbReference type="GO" id="GO:0003700">
    <property type="term" value="F:DNA-binding transcription factor activity"/>
    <property type="evidence" value="ECO:0007669"/>
    <property type="project" value="InterPro"/>
</dbReference>
<dbReference type="Gene3D" id="1.10.10.60">
    <property type="entry name" value="Homeodomain-like"/>
    <property type="match status" value="1"/>
</dbReference>
<organism evidence="5 6">
    <name type="scientific">Ramlibacter algicola</name>
    <dbReference type="NCBI Taxonomy" id="2795217"/>
    <lineage>
        <taxon>Bacteria</taxon>
        <taxon>Pseudomonadati</taxon>
        <taxon>Pseudomonadota</taxon>
        <taxon>Betaproteobacteria</taxon>
        <taxon>Burkholderiales</taxon>
        <taxon>Comamonadaceae</taxon>
        <taxon>Ramlibacter</taxon>
    </lineage>
</organism>
<dbReference type="InterPro" id="IPR009057">
    <property type="entry name" value="Homeodomain-like_sf"/>
</dbReference>
<feature type="domain" description="HTH araC/xylS-type" evidence="4">
    <location>
        <begin position="160"/>
        <end position="257"/>
    </location>
</feature>
<dbReference type="Pfam" id="PF12833">
    <property type="entry name" value="HTH_18"/>
    <property type="match status" value="1"/>
</dbReference>
<dbReference type="PANTHER" id="PTHR46796">
    <property type="entry name" value="HTH-TYPE TRANSCRIPTIONAL ACTIVATOR RHAS-RELATED"/>
    <property type="match status" value="1"/>
</dbReference>
<gene>
    <name evidence="5" type="ORF">I8E28_15290</name>
</gene>
<dbReference type="SMART" id="SM00342">
    <property type="entry name" value="HTH_ARAC"/>
    <property type="match status" value="1"/>
</dbReference>
<evidence type="ECO:0000313" key="6">
    <source>
        <dbReference type="Proteomes" id="UP000617041"/>
    </source>
</evidence>
<evidence type="ECO:0000313" key="5">
    <source>
        <dbReference type="EMBL" id="MBK0393964.1"/>
    </source>
</evidence>
<dbReference type="Proteomes" id="UP000617041">
    <property type="component" value="Unassembled WGS sequence"/>
</dbReference>
<dbReference type="AlphaFoldDB" id="A0A934Q0T3"/>
<dbReference type="InterPro" id="IPR050204">
    <property type="entry name" value="AraC_XylS_family_regulators"/>
</dbReference>
<protein>
    <submittedName>
        <fullName evidence="5">Helix-turn-helix transcriptional regulator</fullName>
    </submittedName>
</protein>
<name>A0A934Q0T3_9BURK</name>
<keyword evidence="1" id="KW-0805">Transcription regulation</keyword>
<dbReference type="EMBL" id="JAEDAO010000001">
    <property type="protein sequence ID" value="MBK0393964.1"/>
    <property type="molecule type" value="Genomic_DNA"/>
</dbReference>
<dbReference type="RefSeq" id="WP_200788923.1">
    <property type="nucleotide sequence ID" value="NZ_JAEDAO010000001.1"/>
</dbReference>
<dbReference type="SUPFAM" id="SSF46689">
    <property type="entry name" value="Homeodomain-like"/>
    <property type="match status" value="1"/>
</dbReference>
<keyword evidence="2" id="KW-0238">DNA-binding</keyword>
<dbReference type="PROSITE" id="PS01124">
    <property type="entry name" value="HTH_ARAC_FAMILY_2"/>
    <property type="match status" value="1"/>
</dbReference>
<accession>A0A934Q0T3</accession>
<sequence>MSHPPAAPYRGDFIAWPGVCGFIGEGGAGGPAIQPHAHYAIQLALGAPKGLRVQHGRHAEWQACAGALVPSRSTHTIDVTACEFSLVLFIEPETPAGRALAARLQGRPELLPDEVLACSDRLAHAWRVERSHDAVREVCTQLLQSLSGTAAPQPSDPRVLAAIERIHQHVVQPITLPELAQAAHLSPGRFRHLFVEQTGMPLRTYVLWRRLLHVWTLLTEGESLAGAAHAAGFADSAHLSRTARTMFGLPPSVLQVKGPLSTARREAALQRATTTGPVSVWRKAARSATSAGDS</sequence>
<keyword evidence="6" id="KW-1185">Reference proteome</keyword>
<evidence type="ECO:0000256" key="2">
    <source>
        <dbReference type="ARBA" id="ARBA00023125"/>
    </source>
</evidence>
<evidence type="ECO:0000256" key="1">
    <source>
        <dbReference type="ARBA" id="ARBA00023015"/>
    </source>
</evidence>
<reference evidence="5" key="1">
    <citation type="submission" date="2020-12" db="EMBL/GenBank/DDBJ databases">
        <title>Ramlibacter sp. nov., isolated from a freshwater alga, Cryptomonas.</title>
        <authorList>
            <person name="Kim H.M."/>
            <person name="Jeon C.O."/>
        </authorList>
    </citation>
    <scope>NUCLEOTIDE SEQUENCE</scope>
    <source>
        <strain evidence="5">CrO1</strain>
    </source>
</reference>